<dbReference type="EMBL" id="SELW01000653">
    <property type="protein sequence ID" value="TID15407.1"/>
    <property type="molecule type" value="Genomic_DNA"/>
</dbReference>
<sequence length="837" mass="94597">MNTITKHSASPSYLGDPTQFSFPNPTHSLKMNSQEKLVERAGSIFIKSIPKVLPFPKNDLSTDSSGSTETKFNITLEERNIHKFNTFDESQMNNKTSILKDNLIAKRPSLRPVNSTKQSKSPTGYLRSSLLQKYHEQLATGKVANDFVALEVDDNTLDNVTKLNSIRSLQTLRSVRSKKSLDIIVLHREDSFQNSVSSNFSEKHLKEEERVEEQIRKTGYHPALSNKITEHHNHSPQTPERNASRRLKPFENIPEQEVVVDHRRSNSEQNLTSDIDLLEIPRRSSKRLRRNPSTLTSRSRKYRKSNTSVRGTRLNGSSIKSIKTLASEIQTDLHKNRFKSVDFANLDLLLQELLELSDEKTSLESLVNVADIKNKRQNSFLSGKIFNDVHENNESMKVSSRVSSTKFKSGHNGIPSVDTEISEFQIIKPFELRNSLNRRISVKRNLSVFSKEIKQISTGKENPKLNENTRDCELKRSNAVKRKPRIVELLINLLSYLKKASKKVWYGINRNSKRITFRKQSIKKNSAEDKKISKPILIDVNKTPFRTEVLSQNDTPIDSRSKLIASKKVSTKSVNSLSTIDSEGFDIDGVEKDQLVVLWKHYLSNSIVNRVDMKLEANNAIHLERVKSSQSTKSKKKSIAKIETEQVDRLLSRYVGSIASSNESSTSGPLSLTGLSKGSTSSFDTEEINQTFDKVLFGDNESLSPTYSTFLCSKNRNVSSTSSWSTLSTDKTNSLTSVTPSDTDSDTEHSSISTIEEEDSSYHSQSRTSSISSHEDTEEQFSFVHHGKPIATENIRLSSLKHSPNMIDLHSFHTARSDYSHSPSRTSSTFSFQPSVY</sequence>
<feature type="compositionally biased region" description="Low complexity" evidence="1">
    <location>
        <begin position="719"/>
        <end position="742"/>
    </location>
</feature>
<feature type="region of interest" description="Disordered" evidence="1">
    <location>
        <begin position="816"/>
        <end position="837"/>
    </location>
</feature>
<gene>
    <name evidence="2" type="ORF">CANINC_004372</name>
</gene>
<comment type="caution">
    <text evidence="2">The sequence shown here is derived from an EMBL/GenBank/DDBJ whole genome shotgun (WGS) entry which is preliminary data.</text>
</comment>
<dbReference type="AlphaFoldDB" id="A0A4T0WW42"/>
<accession>A0A4T0WW42</accession>
<proteinExistence type="predicted"/>
<feature type="region of interest" description="Disordered" evidence="1">
    <location>
        <begin position="660"/>
        <end position="683"/>
    </location>
</feature>
<dbReference type="Proteomes" id="UP000307173">
    <property type="component" value="Unassembled WGS sequence"/>
</dbReference>
<organism evidence="2 3">
    <name type="scientific">Pichia inconspicua</name>
    <dbReference type="NCBI Taxonomy" id="52247"/>
    <lineage>
        <taxon>Eukaryota</taxon>
        <taxon>Fungi</taxon>
        <taxon>Dikarya</taxon>
        <taxon>Ascomycota</taxon>
        <taxon>Saccharomycotina</taxon>
        <taxon>Pichiomycetes</taxon>
        <taxon>Pichiales</taxon>
        <taxon>Pichiaceae</taxon>
        <taxon>Pichia</taxon>
    </lineage>
</organism>
<feature type="compositionally biased region" description="Polar residues" evidence="1">
    <location>
        <begin position="1"/>
        <end position="11"/>
    </location>
</feature>
<protein>
    <submittedName>
        <fullName evidence="2">Uncharacterized protein</fullName>
    </submittedName>
</protein>
<feature type="region of interest" description="Disordered" evidence="1">
    <location>
        <begin position="1"/>
        <end position="28"/>
    </location>
</feature>
<feature type="compositionally biased region" description="Low complexity" evidence="1">
    <location>
        <begin position="762"/>
        <end position="772"/>
    </location>
</feature>
<feature type="region of interest" description="Disordered" evidence="1">
    <location>
        <begin position="718"/>
        <end position="781"/>
    </location>
</feature>
<feature type="compositionally biased region" description="Low complexity" evidence="1">
    <location>
        <begin position="664"/>
        <end position="682"/>
    </location>
</feature>
<evidence type="ECO:0000313" key="3">
    <source>
        <dbReference type="Proteomes" id="UP000307173"/>
    </source>
</evidence>
<feature type="compositionally biased region" description="Polar residues" evidence="1">
    <location>
        <begin position="18"/>
        <end position="28"/>
    </location>
</feature>
<dbReference type="OrthoDB" id="3998270at2759"/>
<keyword evidence="3" id="KW-1185">Reference proteome</keyword>
<evidence type="ECO:0000313" key="2">
    <source>
        <dbReference type="EMBL" id="TID15407.1"/>
    </source>
</evidence>
<name>A0A4T0WW42_9ASCO</name>
<evidence type="ECO:0000256" key="1">
    <source>
        <dbReference type="SAM" id="MobiDB-lite"/>
    </source>
</evidence>
<feature type="region of interest" description="Disordered" evidence="1">
    <location>
        <begin position="282"/>
        <end position="314"/>
    </location>
</feature>
<feature type="compositionally biased region" description="Polar residues" evidence="1">
    <location>
        <begin position="305"/>
        <end position="314"/>
    </location>
</feature>
<reference evidence="2 3" key="1">
    <citation type="journal article" date="2019" name="Front. Genet.">
        <title>Whole-Genome Sequencing of the Opportunistic Yeast Pathogen Candida inconspicua Uncovers Its Hybrid Origin.</title>
        <authorList>
            <person name="Mixao V."/>
            <person name="Hansen A.P."/>
            <person name="Saus E."/>
            <person name="Boekhout T."/>
            <person name="Lass-Florl C."/>
            <person name="Gabaldon T."/>
        </authorList>
    </citation>
    <scope>NUCLEOTIDE SEQUENCE [LARGE SCALE GENOMIC DNA]</scope>
    <source>
        <strain evidence="2 3">CBS 180</strain>
    </source>
</reference>
<feature type="compositionally biased region" description="Low complexity" evidence="1">
    <location>
        <begin position="820"/>
        <end position="837"/>
    </location>
</feature>
<feature type="region of interest" description="Disordered" evidence="1">
    <location>
        <begin position="223"/>
        <end position="267"/>
    </location>
</feature>